<protein>
    <submittedName>
        <fullName evidence="3">Uncharacterized protein</fullName>
    </submittedName>
</protein>
<evidence type="ECO:0000313" key="3">
    <source>
        <dbReference type="EMBL" id="AJE84035.1"/>
    </source>
</evidence>
<sequence>MTTPPQGQNPFAQTPPQGQPQGGNPYGQQGPAGGAQAPYPQGGQAPYPQQGGFPGAPVPPPADNRKKKIKFIAIGAAVLIAGGAIIAGIVSGQDDANTAAVGDCMHRGSMSDTNPDLEVVDCGGKEAQYKVTAKVKGSYSTREAASGACSKETKDFDNYYTERGGSGDDFLLCLSDLKK</sequence>
<feature type="transmembrane region" description="Helical" evidence="2">
    <location>
        <begin position="71"/>
        <end position="90"/>
    </location>
</feature>
<gene>
    <name evidence="3" type="ORF">SLNWT_3659</name>
</gene>
<accession>A0A0B5EXT2</accession>
<dbReference type="KEGG" id="sals:SLNWT_3659"/>
<name>A0A0B5EXT2_STRA4</name>
<dbReference type="Proteomes" id="UP000031523">
    <property type="component" value="Chromosome"/>
</dbReference>
<proteinExistence type="predicted"/>
<feature type="compositionally biased region" description="Low complexity" evidence="1">
    <location>
        <begin position="34"/>
        <end position="51"/>
    </location>
</feature>
<dbReference type="AlphaFoldDB" id="A0A0B5EXT2"/>
<feature type="region of interest" description="Disordered" evidence="1">
    <location>
        <begin position="1"/>
        <end position="62"/>
    </location>
</feature>
<keyword evidence="2" id="KW-1133">Transmembrane helix</keyword>
<reference evidence="3 4" key="1">
    <citation type="submission" date="2015-01" db="EMBL/GenBank/DDBJ databases">
        <title>Enhanced salinomycin production by adjusting the supply of polyketide extender units in Streptomyce albus DSM 41398.</title>
        <authorList>
            <person name="Lu C."/>
        </authorList>
    </citation>
    <scope>NUCLEOTIDE SEQUENCE [LARGE SCALE GENOMIC DNA]</scope>
    <source>
        <strain evidence="4">ATCC 21838 / DSM 41398 / FERM P-419 / JCM 4703 / NBRC 107858</strain>
    </source>
</reference>
<keyword evidence="2" id="KW-0812">Transmembrane</keyword>
<evidence type="ECO:0000256" key="1">
    <source>
        <dbReference type="SAM" id="MobiDB-lite"/>
    </source>
</evidence>
<keyword evidence="4" id="KW-1185">Reference proteome</keyword>
<feature type="compositionally biased region" description="Gly residues" evidence="1">
    <location>
        <begin position="20"/>
        <end position="33"/>
    </location>
</feature>
<evidence type="ECO:0000313" key="4">
    <source>
        <dbReference type="Proteomes" id="UP000031523"/>
    </source>
</evidence>
<evidence type="ECO:0000256" key="2">
    <source>
        <dbReference type="SAM" id="Phobius"/>
    </source>
</evidence>
<keyword evidence="2" id="KW-0472">Membrane</keyword>
<dbReference type="SUPFAM" id="SSF81995">
    <property type="entry name" value="beta-sandwich domain of Sec23/24"/>
    <property type="match status" value="1"/>
</dbReference>
<organism evidence="3 4">
    <name type="scientific">Streptomyces albus (strain ATCC 21838 / DSM 41398 / FERM P-419 / JCM 4703 / NBRC 107858)</name>
    <dbReference type="NCBI Taxonomy" id="1081613"/>
    <lineage>
        <taxon>Bacteria</taxon>
        <taxon>Bacillati</taxon>
        <taxon>Actinomycetota</taxon>
        <taxon>Actinomycetes</taxon>
        <taxon>Kitasatosporales</taxon>
        <taxon>Streptomycetaceae</taxon>
        <taxon>Streptomyces</taxon>
    </lineage>
</organism>
<dbReference type="EMBL" id="CP010519">
    <property type="protein sequence ID" value="AJE84035.1"/>
    <property type="molecule type" value="Genomic_DNA"/>
</dbReference>